<dbReference type="EMBL" id="CH474007">
    <property type="protein sequence ID" value="EDL83262.1"/>
    <property type="molecule type" value="Genomic_DNA"/>
</dbReference>
<organism evidence="2 3">
    <name type="scientific">Rattus norvegicus</name>
    <name type="common">Rat</name>
    <dbReference type="NCBI Taxonomy" id="10116"/>
    <lineage>
        <taxon>Eukaryota</taxon>
        <taxon>Metazoa</taxon>
        <taxon>Chordata</taxon>
        <taxon>Craniata</taxon>
        <taxon>Vertebrata</taxon>
        <taxon>Euteleostomi</taxon>
        <taxon>Mammalia</taxon>
        <taxon>Eutheria</taxon>
        <taxon>Euarchontoglires</taxon>
        <taxon>Glires</taxon>
        <taxon>Rodentia</taxon>
        <taxon>Myomorpha</taxon>
        <taxon>Muroidea</taxon>
        <taxon>Muridae</taxon>
        <taxon>Murinae</taxon>
        <taxon>Rattus</taxon>
    </lineage>
</organism>
<evidence type="ECO:0000313" key="2">
    <source>
        <dbReference type="EMBL" id="EDL83262.1"/>
    </source>
</evidence>
<name>A6JYL3_RAT</name>
<accession>A6JYL3</accession>
<gene>
    <name evidence="2" type="ORF">rCG_63064</name>
</gene>
<protein>
    <submittedName>
        <fullName evidence="2">RCG63064</fullName>
    </submittedName>
</protein>
<feature type="compositionally biased region" description="Basic and acidic residues" evidence="1">
    <location>
        <begin position="50"/>
        <end position="61"/>
    </location>
</feature>
<dbReference type="Proteomes" id="UP000234681">
    <property type="component" value="Chromosome 8"/>
</dbReference>
<evidence type="ECO:0000313" key="3">
    <source>
        <dbReference type="Proteomes" id="UP000234681"/>
    </source>
</evidence>
<reference evidence="2 3" key="1">
    <citation type="submission" date="2005-09" db="EMBL/GenBank/DDBJ databases">
        <authorList>
            <person name="Mural R.J."/>
            <person name="Li P.W."/>
            <person name="Adams M.D."/>
            <person name="Amanatides P.G."/>
            <person name="Baden-Tillson H."/>
            <person name="Barnstead M."/>
            <person name="Chin S.H."/>
            <person name="Dew I."/>
            <person name="Evans C.A."/>
            <person name="Ferriera S."/>
            <person name="Flanigan M."/>
            <person name="Fosler C."/>
            <person name="Glodek A."/>
            <person name="Gu Z."/>
            <person name="Holt R.A."/>
            <person name="Jennings D."/>
            <person name="Kraft C.L."/>
            <person name="Lu F."/>
            <person name="Nguyen T."/>
            <person name="Nusskern D.R."/>
            <person name="Pfannkoch C.M."/>
            <person name="Sitter C."/>
            <person name="Sutton G.G."/>
            <person name="Venter J.C."/>
            <person name="Wang Z."/>
            <person name="Woodage T."/>
            <person name="Zheng X.H."/>
            <person name="Zhong F."/>
        </authorList>
    </citation>
    <scope>NUCLEOTIDE SEQUENCE [LARGE SCALE GENOMIC DNA]</scope>
    <source>
        <strain>BN</strain>
        <strain evidence="3">Sprague-Dawley</strain>
    </source>
</reference>
<evidence type="ECO:0000256" key="1">
    <source>
        <dbReference type="SAM" id="MobiDB-lite"/>
    </source>
</evidence>
<feature type="region of interest" description="Disordered" evidence="1">
    <location>
        <begin position="48"/>
        <end position="75"/>
    </location>
</feature>
<dbReference type="AlphaFoldDB" id="A6JYL3"/>
<sequence length="75" mass="8044">MATKMGELSGAWWALAAKSKPQLGGIPTVSSLFWQDVVAVGLSLGLKQRSSTETDHPEGKNKGLGKWNVGFTETR</sequence>
<proteinExistence type="predicted"/>